<reference evidence="2" key="1">
    <citation type="submission" date="2022-12" db="EMBL/GenBank/DDBJ databases">
        <title>Draft genome assemblies for two species of Escallonia (Escalloniales).</title>
        <authorList>
            <person name="Chanderbali A."/>
            <person name="Dervinis C."/>
            <person name="Anghel I."/>
            <person name="Soltis D."/>
            <person name="Soltis P."/>
            <person name="Zapata F."/>
        </authorList>
    </citation>
    <scope>NUCLEOTIDE SEQUENCE</scope>
    <source>
        <strain evidence="2">UCBG92.1500</strain>
        <tissue evidence="2">Leaf</tissue>
    </source>
</reference>
<dbReference type="InterPro" id="IPR012876">
    <property type="entry name" value="DUF1677_pln"/>
</dbReference>
<evidence type="ECO:0000313" key="3">
    <source>
        <dbReference type="Proteomes" id="UP001187471"/>
    </source>
</evidence>
<dbReference type="Pfam" id="PF07911">
    <property type="entry name" value="DUF1677"/>
    <property type="match status" value="1"/>
</dbReference>
<feature type="compositionally biased region" description="Low complexity" evidence="1">
    <location>
        <begin position="156"/>
        <end position="171"/>
    </location>
</feature>
<gene>
    <name evidence="2" type="ORF">RJ640_008402</name>
</gene>
<feature type="region of interest" description="Disordered" evidence="1">
    <location>
        <begin position="153"/>
        <end position="180"/>
    </location>
</feature>
<name>A0AA88QZK2_9ASTE</name>
<accession>A0AA88QZK2</accession>
<organism evidence="2 3">
    <name type="scientific">Escallonia rubra</name>
    <dbReference type="NCBI Taxonomy" id="112253"/>
    <lineage>
        <taxon>Eukaryota</taxon>
        <taxon>Viridiplantae</taxon>
        <taxon>Streptophyta</taxon>
        <taxon>Embryophyta</taxon>
        <taxon>Tracheophyta</taxon>
        <taxon>Spermatophyta</taxon>
        <taxon>Magnoliopsida</taxon>
        <taxon>eudicotyledons</taxon>
        <taxon>Gunneridae</taxon>
        <taxon>Pentapetalae</taxon>
        <taxon>asterids</taxon>
        <taxon>campanulids</taxon>
        <taxon>Escalloniales</taxon>
        <taxon>Escalloniaceae</taxon>
        <taxon>Escallonia</taxon>
    </lineage>
</organism>
<evidence type="ECO:0000256" key="1">
    <source>
        <dbReference type="SAM" id="MobiDB-lite"/>
    </source>
</evidence>
<dbReference type="PANTHER" id="PTHR33108:SF32">
    <property type="entry name" value="DUF1677 FAMILY PROTEIN (DUF1677)"/>
    <property type="match status" value="1"/>
</dbReference>
<evidence type="ECO:0000313" key="2">
    <source>
        <dbReference type="EMBL" id="KAK2979518.1"/>
    </source>
</evidence>
<protein>
    <submittedName>
        <fullName evidence="2">Uncharacterized protein</fullName>
    </submittedName>
</protein>
<sequence>MRLKKEIGRKSDKVEELRHGSVGILGLVSFCFFCRFAKMSATVVSEAMVMTASESQPKPNGDVQFVKCDCCGLTEECTAAYIDNVRERFNGRWICGLCGEAVKDEIVRCERLVSTEEAVNRHMSFCRKFNSAGPPPNPAVHLISAMRQIPWRSANSPRSMPSSPTKTSTMRGSQLGLSDSCIPSLSLVDSSPYRGVEEGSK</sequence>
<keyword evidence="3" id="KW-1185">Reference proteome</keyword>
<dbReference type="AlphaFoldDB" id="A0AA88QZK2"/>
<dbReference type="PANTHER" id="PTHR33108">
    <property type="entry name" value="OS01G0745000 PROTEIN"/>
    <property type="match status" value="1"/>
</dbReference>
<proteinExistence type="predicted"/>
<dbReference type="EMBL" id="JAVXUO010001744">
    <property type="protein sequence ID" value="KAK2979518.1"/>
    <property type="molecule type" value="Genomic_DNA"/>
</dbReference>
<comment type="caution">
    <text evidence="2">The sequence shown here is derived from an EMBL/GenBank/DDBJ whole genome shotgun (WGS) entry which is preliminary data.</text>
</comment>
<dbReference type="Proteomes" id="UP001187471">
    <property type="component" value="Unassembled WGS sequence"/>
</dbReference>